<dbReference type="PANTHER" id="PTHR36836">
    <property type="entry name" value="COLANIC ACID BIOSYNTHESIS PROTEIN WCAK"/>
    <property type="match status" value="1"/>
</dbReference>
<dbReference type="Proteomes" id="UP000291469">
    <property type="component" value="Chromosome"/>
</dbReference>
<dbReference type="Pfam" id="PF04230">
    <property type="entry name" value="PS_pyruv_trans"/>
    <property type="match status" value="1"/>
</dbReference>
<organism evidence="2 3">
    <name type="scientific">Egibacter rhizosphaerae</name>
    <dbReference type="NCBI Taxonomy" id="1670831"/>
    <lineage>
        <taxon>Bacteria</taxon>
        <taxon>Bacillati</taxon>
        <taxon>Actinomycetota</taxon>
        <taxon>Nitriliruptoria</taxon>
        <taxon>Egibacterales</taxon>
        <taxon>Egibacteraceae</taxon>
        <taxon>Egibacter</taxon>
    </lineage>
</organism>
<dbReference type="AlphaFoldDB" id="A0A411YGS3"/>
<keyword evidence="3" id="KW-1185">Reference proteome</keyword>
<keyword evidence="2" id="KW-0808">Transferase</keyword>
<dbReference type="RefSeq" id="WP_131155279.1">
    <property type="nucleotide sequence ID" value="NZ_CP036402.1"/>
</dbReference>
<dbReference type="KEGG" id="erz:ER308_12360"/>
<proteinExistence type="predicted"/>
<name>A0A411YGS3_9ACTN</name>
<evidence type="ECO:0000313" key="2">
    <source>
        <dbReference type="EMBL" id="QBI20282.1"/>
    </source>
</evidence>
<evidence type="ECO:0000313" key="3">
    <source>
        <dbReference type="Proteomes" id="UP000291469"/>
    </source>
</evidence>
<reference evidence="2 3" key="1">
    <citation type="submission" date="2019-01" db="EMBL/GenBank/DDBJ databases">
        <title>Egibacter rhizosphaerae EGI 80759T.</title>
        <authorList>
            <person name="Chen D.-D."/>
            <person name="Tian Y."/>
            <person name="Jiao J.-Y."/>
            <person name="Zhang X.-T."/>
            <person name="Zhang Y.-G."/>
            <person name="Zhang Y."/>
            <person name="Xiao M."/>
            <person name="Shu W.-S."/>
            <person name="Li W.-J."/>
        </authorList>
    </citation>
    <scope>NUCLEOTIDE SEQUENCE [LARGE SCALE GENOMIC DNA]</scope>
    <source>
        <strain evidence="2 3">EGI 80759</strain>
    </source>
</reference>
<gene>
    <name evidence="2" type="ORF">ER308_12360</name>
</gene>
<protein>
    <submittedName>
        <fullName evidence="2">Polysaccharide pyruvyl transferase family protein</fullName>
    </submittedName>
</protein>
<dbReference type="EMBL" id="CP036402">
    <property type="protein sequence ID" value="QBI20282.1"/>
    <property type="molecule type" value="Genomic_DNA"/>
</dbReference>
<dbReference type="OrthoDB" id="9771846at2"/>
<feature type="domain" description="Polysaccharide pyruvyl transferase" evidence="1">
    <location>
        <begin position="42"/>
        <end position="302"/>
    </location>
</feature>
<dbReference type="GO" id="GO:0016740">
    <property type="term" value="F:transferase activity"/>
    <property type="evidence" value="ECO:0007669"/>
    <property type="project" value="UniProtKB-KW"/>
</dbReference>
<sequence length="378" mass="41463">MERIDVDGAEHLVELLGAKHTRRVYRPESWAFINASMKLGRGLSAPARRIREADAILDFSGGDSFSDIYGNHRFETTSAPKRVALAHRIPLLLMPQTYGPFRRSDIREEACRLLQGAAMAWARDPDSFEALHDLLGASFDPQRHREGVDVAFGLPPRPVAPEQLGRVGEWLSPQRETPVVGLNVSGMLYSSPDASAQYGLECDYRRVVLDLVGRLLQRSDARIVLVPHVPGVGGRGSDVLANEDIAREYSTASDRLALLPPLSGAREVKSVIAQTNWFCGTRMHACIAALSSGVPTAAVAYSLKTRGVFDTVGQAERVVDSRYLATVDAIDALWEAWEERAVTRAELAGKLPTTLARAEEQMDTIAEQLSGYSPVQDF</sequence>
<accession>A0A411YGS3</accession>
<dbReference type="InterPro" id="IPR007345">
    <property type="entry name" value="Polysacch_pyruvyl_Trfase"/>
</dbReference>
<evidence type="ECO:0000259" key="1">
    <source>
        <dbReference type="Pfam" id="PF04230"/>
    </source>
</evidence>
<dbReference type="PANTHER" id="PTHR36836:SF1">
    <property type="entry name" value="COLANIC ACID BIOSYNTHESIS PROTEIN WCAK"/>
    <property type="match status" value="1"/>
</dbReference>